<comment type="caution">
    <text evidence="2">The sequence shown here is derived from an EMBL/GenBank/DDBJ whole genome shotgun (WGS) entry which is preliminary data.</text>
</comment>
<reference evidence="2 3" key="1">
    <citation type="submission" date="2018-02" db="EMBL/GenBank/DDBJ databases">
        <title>Genomic Encyclopedia of Archaeal and Bacterial Type Strains, Phase II (KMG-II): from individual species to whole genera.</title>
        <authorList>
            <person name="Goeker M."/>
        </authorList>
    </citation>
    <scope>NUCLEOTIDE SEQUENCE [LARGE SCALE GENOMIC DNA]</scope>
    <source>
        <strain evidence="2 3">DSM 22857</strain>
    </source>
</reference>
<dbReference type="EMBL" id="PTJD01000008">
    <property type="protein sequence ID" value="PPK94240.1"/>
    <property type="molecule type" value="Genomic_DNA"/>
</dbReference>
<protein>
    <submittedName>
        <fullName evidence="2">EAL domain-containing protein (Putative c-di-GMP-specific phosphodiesterase class I)</fullName>
    </submittedName>
</protein>
<feature type="domain" description="EAL" evidence="1">
    <location>
        <begin position="1"/>
        <end position="174"/>
    </location>
</feature>
<dbReference type="Pfam" id="PF00563">
    <property type="entry name" value="EAL"/>
    <property type="match status" value="2"/>
</dbReference>
<dbReference type="InterPro" id="IPR035919">
    <property type="entry name" value="EAL_sf"/>
</dbReference>
<dbReference type="OrthoDB" id="23692at2"/>
<evidence type="ECO:0000313" key="2">
    <source>
        <dbReference type="EMBL" id="PPK94240.1"/>
    </source>
</evidence>
<organism evidence="2 3">
    <name type="scientific">Kineococcus xinjiangensis</name>
    <dbReference type="NCBI Taxonomy" id="512762"/>
    <lineage>
        <taxon>Bacteria</taxon>
        <taxon>Bacillati</taxon>
        <taxon>Actinomycetota</taxon>
        <taxon>Actinomycetes</taxon>
        <taxon>Kineosporiales</taxon>
        <taxon>Kineosporiaceae</taxon>
        <taxon>Kineococcus</taxon>
    </lineage>
</organism>
<evidence type="ECO:0000313" key="3">
    <source>
        <dbReference type="Proteomes" id="UP000239485"/>
    </source>
</evidence>
<dbReference type="SUPFAM" id="SSF141868">
    <property type="entry name" value="EAL domain-like"/>
    <property type="match status" value="1"/>
</dbReference>
<proteinExistence type="predicted"/>
<gene>
    <name evidence="2" type="ORF">CLV92_108142</name>
</gene>
<dbReference type="GO" id="GO:0071111">
    <property type="term" value="F:cyclic-guanylate-specific phosphodiesterase activity"/>
    <property type="evidence" value="ECO:0007669"/>
    <property type="project" value="InterPro"/>
</dbReference>
<dbReference type="PROSITE" id="PS50883">
    <property type="entry name" value="EAL"/>
    <property type="match status" value="1"/>
</dbReference>
<dbReference type="PANTHER" id="PTHR33121:SF70">
    <property type="entry name" value="SIGNALING PROTEIN YKOW"/>
    <property type="match status" value="1"/>
</dbReference>
<name>A0A2S6IJA8_9ACTN</name>
<dbReference type="PANTHER" id="PTHR33121">
    <property type="entry name" value="CYCLIC DI-GMP PHOSPHODIESTERASE PDEF"/>
    <property type="match status" value="1"/>
</dbReference>
<sequence>MLIVAEVRAGELIHDLGRAVLRTALDQAARWQALHPGPEVAVDVSPAQLQRPGFAEEVAGLLAQTRVRAGDLCLEVTEGVLLEPHGTSSANLRALHESGVRLAVDDALILRAVADLGRARQCQVLAEGVETPEQRRVLAELGYRQAQGFLWSRPAGAAAITDLLRSAGVTTGSA</sequence>
<dbReference type="InterPro" id="IPR001633">
    <property type="entry name" value="EAL_dom"/>
</dbReference>
<keyword evidence="3" id="KW-1185">Reference proteome</keyword>
<dbReference type="RefSeq" id="WP_104433175.1">
    <property type="nucleotide sequence ID" value="NZ_PTJD01000008.1"/>
</dbReference>
<accession>A0A2S6IJA8</accession>
<dbReference type="InterPro" id="IPR050706">
    <property type="entry name" value="Cyclic-di-GMP_PDE-like"/>
</dbReference>
<dbReference type="Gene3D" id="3.20.20.450">
    <property type="entry name" value="EAL domain"/>
    <property type="match status" value="2"/>
</dbReference>
<dbReference type="AlphaFoldDB" id="A0A2S6IJA8"/>
<evidence type="ECO:0000259" key="1">
    <source>
        <dbReference type="PROSITE" id="PS50883"/>
    </source>
</evidence>
<dbReference type="CDD" id="cd01948">
    <property type="entry name" value="EAL"/>
    <property type="match status" value="1"/>
</dbReference>
<dbReference type="SMART" id="SM00052">
    <property type="entry name" value="EAL"/>
    <property type="match status" value="1"/>
</dbReference>
<dbReference type="Proteomes" id="UP000239485">
    <property type="component" value="Unassembled WGS sequence"/>
</dbReference>